<organism evidence="1 2">
    <name type="scientific">Micrococcus yunnanensis</name>
    <dbReference type="NCBI Taxonomy" id="566027"/>
    <lineage>
        <taxon>Bacteria</taxon>
        <taxon>Bacillati</taxon>
        <taxon>Actinomycetota</taxon>
        <taxon>Actinomycetes</taxon>
        <taxon>Micrococcales</taxon>
        <taxon>Micrococcaceae</taxon>
        <taxon>Micrococcus</taxon>
    </lineage>
</organism>
<evidence type="ECO:0000313" key="2">
    <source>
        <dbReference type="Proteomes" id="UP000572670"/>
    </source>
</evidence>
<dbReference type="GeneID" id="93364697"/>
<dbReference type="RefSeq" id="WP_255351296.1">
    <property type="nucleotide sequence ID" value="NZ_BAAAYW010000007.1"/>
</dbReference>
<sequence>MRCTGAGREDGRPGMGWVRDPKRAAYNAVYKRTTFSVWDLFR</sequence>
<proteinExistence type="predicted"/>
<gene>
    <name evidence="1" type="ORF">HDA34_001715</name>
</gene>
<keyword evidence="2" id="KW-1185">Reference proteome</keyword>
<dbReference type="EMBL" id="JACJIK010000001">
    <property type="protein sequence ID" value="MBA9060008.1"/>
    <property type="molecule type" value="Genomic_DNA"/>
</dbReference>
<comment type="caution">
    <text evidence="1">The sequence shown here is derived from an EMBL/GenBank/DDBJ whole genome shotgun (WGS) entry which is preliminary data.</text>
</comment>
<accession>A0ABR6D1Y3</accession>
<reference evidence="1 2" key="1">
    <citation type="submission" date="2020-08" db="EMBL/GenBank/DDBJ databases">
        <title>Sequencing the genomes of 1000 actinobacteria strains.</title>
        <authorList>
            <person name="Klenk H.-P."/>
        </authorList>
    </citation>
    <scope>NUCLEOTIDE SEQUENCE [LARGE SCALE GENOMIC DNA]</scope>
    <source>
        <strain evidence="1 2">DSM 21948</strain>
    </source>
</reference>
<name>A0ABR6D1Y3_9MICC</name>
<evidence type="ECO:0000313" key="1">
    <source>
        <dbReference type="EMBL" id="MBA9060008.1"/>
    </source>
</evidence>
<dbReference type="Proteomes" id="UP000572670">
    <property type="component" value="Unassembled WGS sequence"/>
</dbReference>
<protein>
    <submittedName>
        <fullName evidence="1">Uncharacterized protein</fullName>
    </submittedName>
</protein>